<dbReference type="InterPro" id="IPR041370">
    <property type="entry name" value="Mlase_EEF1AKMT1/ZCCHC4"/>
</dbReference>
<reference evidence="5" key="1">
    <citation type="submission" date="2023-06" db="EMBL/GenBank/DDBJ databases">
        <title>Genome-scale phylogeny and comparative genomics of the fungal order Sordariales.</title>
        <authorList>
            <consortium name="Lawrence Berkeley National Laboratory"/>
            <person name="Hensen N."/>
            <person name="Bonometti L."/>
            <person name="Westerberg I."/>
            <person name="Brannstrom I.O."/>
            <person name="Guillou S."/>
            <person name="Cros-Aarteil S."/>
            <person name="Calhoun S."/>
            <person name="Haridas S."/>
            <person name="Kuo A."/>
            <person name="Mondo S."/>
            <person name="Pangilinan J."/>
            <person name="Riley R."/>
            <person name="LaButti K."/>
            <person name="Andreopoulos B."/>
            <person name="Lipzen A."/>
            <person name="Chen C."/>
            <person name="Yanf M."/>
            <person name="Daum C."/>
            <person name="Ng V."/>
            <person name="Clum A."/>
            <person name="Steindorff A."/>
            <person name="Ohm R."/>
            <person name="Martin F."/>
            <person name="Silar P."/>
            <person name="Natvig D."/>
            <person name="Lalanne C."/>
            <person name="Gautier V."/>
            <person name="Ament-velasquez S.L."/>
            <person name="Kruys A."/>
            <person name="Hutchinson M.I."/>
            <person name="Powell A.J."/>
            <person name="Barry K."/>
            <person name="Miller A.N."/>
            <person name="Grigoriev I.V."/>
            <person name="Debuchy R."/>
            <person name="Gladieux P."/>
            <person name="Thoren M.H."/>
            <person name="Johannesson H."/>
        </authorList>
    </citation>
    <scope>NUCLEOTIDE SEQUENCE</scope>
    <source>
        <strain evidence="5">SMH3187-1</strain>
    </source>
</reference>
<dbReference type="EMBL" id="JAUKUD010000003">
    <property type="protein sequence ID" value="KAK0750454.1"/>
    <property type="molecule type" value="Genomic_DNA"/>
</dbReference>
<dbReference type="Pfam" id="PF10237">
    <property type="entry name" value="N6-adenineMlase"/>
    <property type="match status" value="1"/>
</dbReference>
<dbReference type="AlphaFoldDB" id="A0AA40F3D4"/>
<evidence type="ECO:0000256" key="3">
    <source>
        <dbReference type="ARBA" id="ARBA00022603"/>
    </source>
</evidence>
<dbReference type="PANTHER" id="PTHR13200:SF0">
    <property type="entry name" value="EEF1A LYSINE METHYLTRANSFERASE 1"/>
    <property type="match status" value="1"/>
</dbReference>
<dbReference type="GO" id="GO:0032259">
    <property type="term" value="P:methylation"/>
    <property type="evidence" value="ECO:0007669"/>
    <property type="project" value="UniProtKB-KW"/>
</dbReference>
<keyword evidence="4" id="KW-0808">Transferase</keyword>
<protein>
    <submittedName>
        <fullName evidence="5">N6-adenine methyltransferase-domain-containing protein</fullName>
    </submittedName>
</protein>
<dbReference type="InterPro" id="IPR019369">
    <property type="entry name" value="Efm5/EEF1AKMT1"/>
</dbReference>
<feature type="non-terminal residue" evidence="5">
    <location>
        <position position="1"/>
    </location>
</feature>
<accession>A0AA40F3D4</accession>
<evidence type="ECO:0000256" key="2">
    <source>
        <dbReference type="ARBA" id="ARBA00022490"/>
    </source>
</evidence>
<evidence type="ECO:0000313" key="6">
    <source>
        <dbReference type="Proteomes" id="UP001172155"/>
    </source>
</evidence>
<keyword evidence="2" id="KW-0963">Cytoplasm</keyword>
<keyword evidence="6" id="KW-1185">Reference proteome</keyword>
<dbReference type="HAMAP" id="MF_03187">
    <property type="entry name" value="Methyltr_EFM5"/>
    <property type="match status" value="1"/>
</dbReference>
<evidence type="ECO:0000256" key="1">
    <source>
        <dbReference type="ARBA" id="ARBA00004496"/>
    </source>
</evidence>
<dbReference type="GO" id="GO:0005737">
    <property type="term" value="C:cytoplasm"/>
    <property type="evidence" value="ECO:0007669"/>
    <property type="project" value="UniProtKB-SubCell"/>
</dbReference>
<dbReference type="GO" id="GO:0016279">
    <property type="term" value="F:protein-lysine N-methyltransferase activity"/>
    <property type="evidence" value="ECO:0007669"/>
    <property type="project" value="InterPro"/>
</dbReference>
<organism evidence="5 6">
    <name type="scientific">Schizothecium vesticola</name>
    <dbReference type="NCBI Taxonomy" id="314040"/>
    <lineage>
        <taxon>Eukaryota</taxon>
        <taxon>Fungi</taxon>
        <taxon>Dikarya</taxon>
        <taxon>Ascomycota</taxon>
        <taxon>Pezizomycotina</taxon>
        <taxon>Sordariomycetes</taxon>
        <taxon>Sordariomycetidae</taxon>
        <taxon>Sordariales</taxon>
        <taxon>Schizotheciaceae</taxon>
        <taxon>Schizothecium</taxon>
    </lineage>
</organism>
<comment type="subcellular location">
    <subcellularLocation>
        <location evidence="1">Cytoplasm</location>
    </subcellularLocation>
</comment>
<feature type="non-terminal residue" evidence="5">
    <location>
        <position position="234"/>
    </location>
</feature>
<dbReference type="Proteomes" id="UP001172155">
    <property type="component" value="Unassembled WGS sequence"/>
</dbReference>
<name>A0AA40F3D4_9PEZI</name>
<evidence type="ECO:0000256" key="4">
    <source>
        <dbReference type="ARBA" id="ARBA00022679"/>
    </source>
</evidence>
<dbReference type="PANTHER" id="PTHR13200">
    <property type="entry name" value="EEF1A LYSINE METHYLTRANSFERASE 1"/>
    <property type="match status" value="1"/>
</dbReference>
<comment type="caution">
    <text evidence="5">The sequence shown here is derived from an EMBL/GenBank/DDBJ whole genome shotgun (WGS) entry which is preliminary data.</text>
</comment>
<keyword evidence="3 5" id="KW-0489">Methyltransferase</keyword>
<evidence type="ECO:0000313" key="5">
    <source>
        <dbReference type="EMBL" id="KAK0750454.1"/>
    </source>
</evidence>
<gene>
    <name evidence="5" type="ORF">B0T18DRAFT_294216</name>
</gene>
<proteinExistence type="inferred from homology"/>
<sequence length="234" mass="26880">SLSSSALDALQVFYAERDENARKYAALQQQFEPVANDAGELSMDIFAENWNDSQFWYSDETATFYAHQLLDAATDESVIAVVSTPSVFIALKNVLRSAPAGFPHPKLYLLEYDSRFSVFSEFVFYDYRKPLILPASLKQTITHLISDPPFFSPDCQTKMALTVSYLLRPSPQKHEDHEASRVIISTGERVEPLIRKLFHRAYGVRATDYEPEHERGLSNEYWCFANFEEGWGWR</sequence>